<protein>
    <submittedName>
        <fullName evidence="1">Uncharacterized protein</fullName>
    </submittedName>
</protein>
<reference evidence="1 2" key="1">
    <citation type="submission" date="2019-05" db="EMBL/GenBank/DDBJ databases">
        <title>Another draft genome of Portunus trituberculatus and its Hox gene families provides insights of decapod evolution.</title>
        <authorList>
            <person name="Jeong J.-H."/>
            <person name="Song I."/>
            <person name="Kim S."/>
            <person name="Choi T."/>
            <person name="Kim D."/>
            <person name="Ryu S."/>
            <person name="Kim W."/>
        </authorList>
    </citation>
    <scope>NUCLEOTIDE SEQUENCE [LARGE SCALE GENOMIC DNA]</scope>
    <source>
        <tissue evidence="1">Muscle</tissue>
    </source>
</reference>
<evidence type="ECO:0000313" key="1">
    <source>
        <dbReference type="EMBL" id="MPD02018.1"/>
    </source>
</evidence>
<dbReference type="AlphaFoldDB" id="A0A5B7K9Z5"/>
<dbReference type="Proteomes" id="UP000324222">
    <property type="component" value="Unassembled WGS sequence"/>
</dbReference>
<name>A0A5B7K9Z5_PORTR</name>
<organism evidence="1 2">
    <name type="scientific">Portunus trituberculatus</name>
    <name type="common">Swimming crab</name>
    <name type="synonym">Neptunus trituberculatus</name>
    <dbReference type="NCBI Taxonomy" id="210409"/>
    <lineage>
        <taxon>Eukaryota</taxon>
        <taxon>Metazoa</taxon>
        <taxon>Ecdysozoa</taxon>
        <taxon>Arthropoda</taxon>
        <taxon>Crustacea</taxon>
        <taxon>Multicrustacea</taxon>
        <taxon>Malacostraca</taxon>
        <taxon>Eumalacostraca</taxon>
        <taxon>Eucarida</taxon>
        <taxon>Decapoda</taxon>
        <taxon>Pleocyemata</taxon>
        <taxon>Brachyura</taxon>
        <taxon>Eubrachyura</taxon>
        <taxon>Portunoidea</taxon>
        <taxon>Portunidae</taxon>
        <taxon>Portuninae</taxon>
        <taxon>Portunus</taxon>
    </lineage>
</organism>
<proteinExistence type="predicted"/>
<keyword evidence="2" id="KW-1185">Reference proteome</keyword>
<gene>
    <name evidence="1" type="ORF">E2C01_097573</name>
</gene>
<evidence type="ECO:0000313" key="2">
    <source>
        <dbReference type="Proteomes" id="UP000324222"/>
    </source>
</evidence>
<dbReference type="EMBL" id="VSRR010129587">
    <property type="protein sequence ID" value="MPD02018.1"/>
    <property type="molecule type" value="Genomic_DNA"/>
</dbReference>
<accession>A0A5B7K9Z5</accession>
<sequence length="87" mass="10270">MTALRDSLARPLDLELRCYGEVKENIGEQRIGWGGSRKGCFKGPKDTLKQGRRKRYWLAGRYRTSRRDLADERWSVADQRHVDKTRF</sequence>
<comment type="caution">
    <text evidence="1">The sequence shown here is derived from an EMBL/GenBank/DDBJ whole genome shotgun (WGS) entry which is preliminary data.</text>
</comment>